<dbReference type="Proteomes" id="UP001164250">
    <property type="component" value="Chromosome 12"/>
</dbReference>
<comment type="caution">
    <text evidence="1">The sequence shown here is derived from an EMBL/GenBank/DDBJ whole genome shotgun (WGS) entry which is preliminary data.</text>
</comment>
<reference evidence="2" key="1">
    <citation type="journal article" date="2023" name="G3 (Bethesda)">
        <title>Genome assembly and association tests identify interacting loci associated with vigor, precocity, and sex in interspecific pistachio rootstocks.</title>
        <authorList>
            <person name="Palmer W."/>
            <person name="Jacygrad E."/>
            <person name="Sagayaradj S."/>
            <person name="Cavanaugh K."/>
            <person name="Han R."/>
            <person name="Bertier L."/>
            <person name="Beede B."/>
            <person name="Kafkas S."/>
            <person name="Golino D."/>
            <person name="Preece J."/>
            <person name="Michelmore R."/>
        </authorList>
    </citation>
    <scope>NUCLEOTIDE SEQUENCE [LARGE SCALE GENOMIC DNA]</scope>
</reference>
<evidence type="ECO:0000313" key="2">
    <source>
        <dbReference type="Proteomes" id="UP001164250"/>
    </source>
</evidence>
<name>A0ACC1A730_9ROSI</name>
<organism evidence="1 2">
    <name type="scientific">Pistacia atlantica</name>
    <dbReference type="NCBI Taxonomy" id="434234"/>
    <lineage>
        <taxon>Eukaryota</taxon>
        <taxon>Viridiplantae</taxon>
        <taxon>Streptophyta</taxon>
        <taxon>Embryophyta</taxon>
        <taxon>Tracheophyta</taxon>
        <taxon>Spermatophyta</taxon>
        <taxon>Magnoliopsida</taxon>
        <taxon>eudicotyledons</taxon>
        <taxon>Gunneridae</taxon>
        <taxon>Pentapetalae</taxon>
        <taxon>rosids</taxon>
        <taxon>malvids</taxon>
        <taxon>Sapindales</taxon>
        <taxon>Anacardiaceae</taxon>
        <taxon>Pistacia</taxon>
    </lineage>
</organism>
<proteinExistence type="predicted"/>
<dbReference type="EMBL" id="CM047908">
    <property type="protein sequence ID" value="KAJ0082035.1"/>
    <property type="molecule type" value="Genomic_DNA"/>
</dbReference>
<gene>
    <name evidence="1" type="ORF">Patl1_11648</name>
</gene>
<accession>A0ACC1A730</accession>
<sequence length="60" mass="6427">MAEVSPSSAYLIASNDDINVDDLENFVRATNLLDRGLSYTIVAIMGIKCSGICTSQVPSF</sequence>
<keyword evidence="2" id="KW-1185">Reference proteome</keyword>
<protein>
    <submittedName>
        <fullName evidence="1">Uncharacterized protein</fullName>
    </submittedName>
</protein>
<evidence type="ECO:0000313" key="1">
    <source>
        <dbReference type="EMBL" id="KAJ0082035.1"/>
    </source>
</evidence>